<dbReference type="AlphaFoldDB" id="A0A165GV04"/>
<dbReference type="InterPro" id="IPR036396">
    <property type="entry name" value="Cyt_P450_sf"/>
</dbReference>
<comment type="pathway">
    <text evidence="2">Secondary metabolite biosynthesis.</text>
</comment>
<evidence type="ECO:0000256" key="3">
    <source>
        <dbReference type="ARBA" id="ARBA00010617"/>
    </source>
</evidence>
<evidence type="ECO:0000256" key="4">
    <source>
        <dbReference type="ARBA" id="ARBA00022617"/>
    </source>
</evidence>
<keyword evidence="4 9" id="KW-0349">Heme</keyword>
<evidence type="ECO:0000256" key="9">
    <source>
        <dbReference type="PIRSR" id="PIRSR602401-1"/>
    </source>
</evidence>
<dbReference type="SUPFAM" id="SSF48264">
    <property type="entry name" value="Cytochrome P450"/>
    <property type="match status" value="1"/>
</dbReference>
<comment type="similarity">
    <text evidence="3 10">Belongs to the cytochrome P450 family.</text>
</comment>
<feature type="chain" id="PRO_5007858388" evidence="11">
    <location>
        <begin position="32"/>
        <end position="511"/>
    </location>
</feature>
<keyword evidence="8 10" id="KW-0503">Monooxygenase</keyword>
<dbReference type="GO" id="GO:0005506">
    <property type="term" value="F:iron ion binding"/>
    <property type="evidence" value="ECO:0007669"/>
    <property type="project" value="InterPro"/>
</dbReference>
<dbReference type="GO" id="GO:0020037">
    <property type="term" value="F:heme binding"/>
    <property type="evidence" value="ECO:0007669"/>
    <property type="project" value="InterPro"/>
</dbReference>
<reference evidence="12 13" key="1">
    <citation type="journal article" date="2016" name="Mol. Biol. Evol.">
        <title>Comparative Genomics of Early-Diverging Mushroom-Forming Fungi Provides Insights into the Origins of Lignocellulose Decay Capabilities.</title>
        <authorList>
            <person name="Nagy L.G."/>
            <person name="Riley R."/>
            <person name="Tritt A."/>
            <person name="Adam C."/>
            <person name="Daum C."/>
            <person name="Floudas D."/>
            <person name="Sun H."/>
            <person name="Yadav J.S."/>
            <person name="Pangilinan J."/>
            <person name="Larsson K.H."/>
            <person name="Matsuura K."/>
            <person name="Barry K."/>
            <person name="Labutti K."/>
            <person name="Kuo R."/>
            <person name="Ohm R.A."/>
            <person name="Bhattacharya S.S."/>
            <person name="Shirouzu T."/>
            <person name="Yoshinaga Y."/>
            <person name="Martin F.M."/>
            <person name="Grigoriev I.V."/>
            <person name="Hibbett D.S."/>
        </authorList>
    </citation>
    <scope>NUCLEOTIDE SEQUENCE [LARGE SCALE GENOMIC DNA]</scope>
    <source>
        <strain evidence="12 13">HHB12733</strain>
    </source>
</reference>
<dbReference type="Proteomes" id="UP000076842">
    <property type="component" value="Unassembled WGS sequence"/>
</dbReference>
<dbReference type="InterPro" id="IPR050364">
    <property type="entry name" value="Cytochrome_P450_fung"/>
</dbReference>
<evidence type="ECO:0000256" key="1">
    <source>
        <dbReference type="ARBA" id="ARBA00001971"/>
    </source>
</evidence>
<organism evidence="12 13">
    <name type="scientific">Calocera cornea HHB12733</name>
    <dbReference type="NCBI Taxonomy" id="1353952"/>
    <lineage>
        <taxon>Eukaryota</taxon>
        <taxon>Fungi</taxon>
        <taxon>Dikarya</taxon>
        <taxon>Basidiomycota</taxon>
        <taxon>Agaricomycotina</taxon>
        <taxon>Dacrymycetes</taxon>
        <taxon>Dacrymycetales</taxon>
        <taxon>Dacrymycetaceae</taxon>
        <taxon>Calocera</taxon>
    </lineage>
</organism>
<dbReference type="Pfam" id="PF00067">
    <property type="entry name" value="p450"/>
    <property type="match status" value="1"/>
</dbReference>
<keyword evidence="7 9" id="KW-0408">Iron</keyword>
<accession>A0A165GV04</accession>
<evidence type="ECO:0000256" key="7">
    <source>
        <dbReference type="ARBA" id="ARBA00023004"/>
    </source>
</evidence>
<dbReference type="CDD" id="cd11065">
    <property type="entry name" value="CYP64-like"/>
    <property type="match status" value="1"/>
</dbReference>
<sequence>MTLMSPSLWAALLACLSVLLMLFWKLRSTSTSQLPPGPNPIPILGNFGLPKDYRMTFKHWADQYGDIMTLRLMGTLLIVLNSRRATAEILEKRAASTFGRPGMVMAQELVGLSQDSGQTSDPKLHKEYRRLFSIAVSPRAVQAYAPYQIQQFRQVALDMLRAPMGYEGSITRAVSTIAYRVAYGYDIKDEDDPMLARAEKAMRILEKHDLSQPGCRMPTYGSVVKYLPEWLPGAGFQRTAKAYKAHLAETREAPFRLVQQAIADGTAKPSFVATLLEEHGAESGQYGKERISWSAASIHTAGSDTTAAAIHNFITAMVLFPETQATAQAELDRVLGKPGRGTPPPTLADRERLPYCCALVQEVLRWQPVAPLALLHTMAQEEAWEGWALPKGPVIVPNVWAMSRDERDFPNANRFDPTHYLPTRSSSSKPTFGFGFGRRVCPGQHLAEATLGAAVLTLLWALRIELPAGVNVEWREEYGVNRPKWFPLEVKERFPGAREILRGSLSEPETE</sequence>
<dbReference type="PANTHER" id="PTHR46300:SF7">
    <property type="entry name" value="P450, PUTATIVE (EUROFUNG)-RELATED"/>
    <property type="match status" value="1"/>
</dbReference>
<evidence type="ECO:0000256" key="5">
    <source>
        <dbReference type="ARBA" id="ARBA00022723"/>
    </source>
</evidence>
<gene>
    <name evidence="12" type="ORF">CALCODRAFT_494779</name>
</gene>
<dbReference type="STRING" id="1353952.A0A165GV04"/>
<dbReference type="GO" id="GO:0004497">
    <property type="term" value="F:monooxygenase activity"/>
    <property type="evidence" value="ECO:0007669"/>
    <property type="project" value="UniProtKB-KW"/>
</dbReference>
<dbReference type="InterPro" id="IPR002401">
    <property type="entry name" value="Cyt_P450_E_grp-I"/>
</dbReference>
<dbReference type="PRINTS" id="PR00385">
    <property type="entry name" value="P450"/>
</dbReference>
<keyword evidence="11" id="KW-0732">Signal</keyword>
<dbReference type="OrthoDB" id="2789670at2759"/>
<evidence type="ECO:0000256" key="8">
    <source>
        <dbReference type="ARBA" id="ARBA00023033"/>
    </source>
</evidence>
<dbReference type="PROSITE" id="PS00086">
    <property type="entry name" value="CYTOCHROME_P450"/>
    <property type="match status" value="1"/>
</dbReference>
<feature type="signal peptide" evidence="11">
    <location>
        <begin position="1"/>
        <end position="31"/>
    </location>
</feature>
<dbReference type="InterPro" id="IPR001128">
    <property type="entry name" value="Cyt_P450"/>
</dbReference>
<evidence type="ECO:0000256" key="2">
    <source>
        <dbReference type="ARBA" id="ARBA00005179"/>
    </source>
</evidence>
<dbReference type="Gene3D" id="1.10.630.10">
    <property type="entry name" value="Cytochrome P450"/>
    <property type="match status" value="1"/>
</dbReference>
<comment type="cofactor">
    <cofactor evidence="1 9">
        <name>heme</name>
        <dbReference type="ChEBI" id="CHEBI:30413"/>
    </cofactor>
</comment>
<evidence type="ECO:0000313" key="13">
    <source>
        <dbReference type="Proteomes" id="UP000076842"/>
    </source>
</evidence>
<keyword evidence="5 9" id="KW-0479">Metal-binding</keyword>
<name>A0A165GV04_9BASI</name>
<dbReference type="InParanoid" id="A0A165GV04"/>
<dbReference type="PANTHER" id="PTHR46300">
    <property type="entry name" value="P450, PUTATIVE (EUROFUNG)-RELATED-RELATED"/>
    <property type="match status" value="1"/>
</dbReference>
<feature type="binding site" description="axial binding residue" evidence="9">
    <location>
        <position position="441"/>
    </location>
    <ligand>
        <name>heme</name>
        <dbReference type="ChEBI" id="CHEBI:30413"/>
    </ligand>
    <ligandPart>
        <name>Fe</name>
        <dbReference type="ChEBI" id="CHEBI:18248"/>
    </ligandPart>
</feature>
<dbReference type="PRINTS" id="PR00463">
    <property type="entry name" value="EP450I"/>
</dbReference>
<protein>
    <submittedName>
        <fullName evidence="12">Cytochrome P450</fullName>
    </submittedName>
</protein>
<evidence type="ECO:0000313" key="12">
    <source>
        <dbReference type="EMBL" id="KZT58517.1"/>
    </source>
</evidence>
<evidence type="ECO:0000256" key="10">
    <source>
        <dbReference type="RuleBase" id="RU000461"/>
    </source>
</evidence>
<evidence type="ECO:0000256" key="6">
    <source>
        <dbReference type="ARBA" id="ARBA00023002"/>
    </source>
</evidence>
<dbReference type="EMBL" id="KV423950">
    <property type="protein sequence ID" value="KZT58517.1"/>
    <property type="molecule type" value="Genomic_DNA"/>
</dbReference>
<dbReference type="InterPro" id="IPR017972">
    <property type="entry name" value="Cyt_P450_CS"/>
</dbReference>
<keyword evidence="6 10" id="KW-0560">Oxidoreductase</keyword>
<evidence type="ECO:0000256" key="11">
    <source>
        <dbReference type="SAM" id="SignalP"/>
    </source>
</evidence>
<keyword evidence="13" id="KW-1185">Reference proteome</keyword>
<proteinExistence type="inferred from homology"/>
<dbReference type="GO" id="GO:0016705">
    <property type="term" value="F:oxidoreductase activity, acting on paired donors, with incorporation or reduction of molecular oxygen"/>
    <property type="evidence" value="ECO:0007669"/>
    <property type="project" value="InterPro"/>
</dbReference>